<evidence type="ECO:0000313" key="1">
    <source>
        <dbReference type="EMBL" id="KOO28654.1"/>
    </source>
</evidence>
<dbReference type="EMBL" id="JWZX01002533">
    <property type="protein sequence ID" value="KOO28654.1"/>
    <property type="molecule type" value="Genomic_DNA"/>
</dbReference>
<protein>
    <submittedName>
        <fullName evidence="1">Uncharacterized protein</fullName>
    </submittedName>
</protein>
<name>A0A0M0JPZ0_9EUKA</name>
<dbReference type="Proteomes" id="UP000037460">
    <property type="component" value="Unassembled WGS sequence"/>
</dbReference>
<reference evidence="2" key="1">
    <citation type="journal article" date="2015" name="PLoS Genet.">
        <title>Genome Sequence and Transcriptome Analyses of Chrysochromulina tobin: Metabolic Tools for Enhanced Algal Fitness in the Prominent Order Prymnesiales (Haptophyceae).</title>
        <authorList>
            <person name="Hovde B.T."/>
            <person name="Deodato C.R."/>
            <person name="Hunsperger H.M."/>
            <person name="Ryken S.A."/>
            <person name="Yost W."/>
            <person name="Jha R.K."/>
            <person name="Patterson J."/>
            <person name="Monnat R.J. Jr."/>
            <person name="Barlow S.B."/>
            <person name="Starkenburg S.R."/>
            <person name="Cattolico R.A."/>
        </authorList>
    </citation>
    <scope>NUCLEOTIDE SEQUENCE</scope>
    <source>
        <strain evidence="2">CCMP291</strain>
    </source>
</reference>
<comment type="caution">
    <text evidence="1">The sequence shown here is derived from an EMBL/GenBank/DDBJ whole genome shotgun (WGS) entry which is preliminary data.</text>
</comment>
<dbReference type="AlphaFoldDB" id="A0A0M0JPZ0"/>
<evidence type="ECO:0000313" key="2">
    <source>
        <dbReference type="Proteomes" id="UP000037460"/>
    </source>
</evidence>
<organism evidence="1 2">
    <name type="scientific">Chrysochromulina tobinii</name>
    <dbReference type="NCBI Taxonomy" id="1460289"/>
    <lineage>
        <taxon>Eukaryota</taxon>
        <taxon>Haptista</taxon>
        <taxon>Haptophyta</taxon>
        <taxon>Prymnesiophyceae</taxon>
        <taxon>Prymnesiales</taxon>
        <taxon>Chrysochromulinaceae</taxon>
        <taxon>Chrysochromulina</taxon>
    </lineage>
</organism>
<gene>
    <name evidence="1" type="ORF">Ctob_005095</name>
</gene>
<proteinExistence type="predicted"/>
<sequence length="145" mass="14718">MSGTGTAGWSAFERHLGRPGSATGAISGGTSLSTSESSQLGGMMLEHHEAAYSSAYWTLAALGMALGSPATTPEPTPQPLVPSSSFDVSTALGTALDGVKTLDTALDGVKTLGGAIVSVIAELDFTPASHFVSELLGLERHTELE</sequence>
<accession>A0A0M0JPZ0</accession>
<keyword evidence="2" id="KW-1185">Reference proteome</keyword>